<evidence type="ECO:0000313" key="3">
    <source>
        <dbReference type="Proteomes" id="UP000177652"/>
    </source>
</evidence>
<dbReference type="AlphaFoldDB" id="A0A1F6DY13"/>
<dbReference type="STRING" id="1798497.A3D71_03915"/>
<feature type="signal peptide" evidence="1">
    <location>
        <begin position="1"/>
        <end position="23"/>
    </location>
</feature>
<accession>A0A1F6DY13</accession>
<gene>
    <name evidence="2" type="ORF">A3D71_03915</name>
</gene>
<comment type="caution">
    <text evidence="2">The sequence shown here is derived from an EMBL/GenBank/DDBJ whole genome shotgun (WGS) entry which is preliminary data.</text>
</comment>
<reference evidence="2 3" key="1">
    <citation type="journal article" date="2016" name="Nat. Commun.">
        <title>Thousands of microbial genomes shed light on interconnected biogeochemical processes in an aquifer system.</title>
        <authorList>
            <person name="Anantharaman K."/>
            <person name="Brown C.T."/>
            <person name="Hug L.A."/>
            <person name="Sharon I."/>
            <person name="Castelle C.J."/>
            <person name="Probst A.J."/>
            <person name="Thomas B.C."/>
            <person name="Singh A."/>
            <person name="Wilkins M.J."/>
            <person name="Karaoz U."/>
            <person name="Brodie E.L."/>
            <person name="Williams K.H."/>
            <person name="Hubbard S.S."/>
            <person name="Banfield J.F."/>
        </authorList>
    </citation>
    <scope>NUCLEOTIDE SEQUENCE [LARGE SCALE GENOMIC DNA]</scope>
</reference>
<sequence length="124" mass="13531">MTKLRLVFSIVAILAPNSGAAIAEQNPQIALQPGQPLRLSTGCVARDGLEHPPVAVADKNGVVFLPSGQQIRGYPPFAEICRNLPLKRAAIFKCDRMRLAETRNPRFCKRAAIVGRTCKHLVCD</sequence>
<dbReference type="EMBL" id="MFLK01000014">
    <property type="protein sequence ID" value="OGG66298.1"/>
    <property type="molecule type" value="Genomic_DNA"/>
</dbReference>
<dbReference type="Proteomes" id="UP000177652">
    <property type="component" value="Unassembled WGS sequence"/>
</dbReference>
<name>A0A1F6DY13_9BACT</name>
<evidence type="ECO:0000313" key="2">
    <source>
        <dbReference type="EMBL" id="OGG66298.1"/>
    </source>
</evidence>
<keyword evidence="1" id="KW-0732">Signal</keyword>
<evidence type="ECO:0000256" key="1">
    <source>
        <dbReference type="SAM" id="SignalP"/>
    </source>
</evidence>
<feature type="chain" id="PRO_5009524019" evidence="1">
    <location>
        <begin position="24"/>
        <end position="124"/>
    </location>
</feature>
<organism evidence="2 3">
    <name type="scientific">Candidatus Kaiserbacteria bacterium RIFCSPHIGHO2_02_FULL_55_20</name>
    <dbReference type="NCBI Taxonomy" id="1798497"/>
    <lineage>
        <taxon>Bacteria</taxon>
        <taxon>Candidatus Kaiseribacteriota</taxon>
    </lineage>
</organism>
<protein>
    <submittedName>
        <fullName evidence="2">Uncharacterized protein</fullName>
    </submittedName>
</protein>
<proteinExistence type="predicted"/>